<dbReference type="STRING" id="227316.GA0070604_5739"/>
<evidence type="ECO:0000313" key="2">
    <source>
        <dbReference type="EMBL" id="SCL66610.1"/>
    </source>
</evidence>
<keyword evidence="2" id="KW-0808">Transferase</keyword>
<sequence>MSRARYAPVQRGQVDLELVVPAFNEAARLPATLAELTSFLAGQRWRSRVVVVDNGSTDGTATIVSAQDWDAEVVVVGCSRPGKGAAVRRGIAGSGARFVGFVDADLSTPVSTLTRAVAELEGGAAAAIASRHAPGAELAHPQPVTRRLGGSVFRALARQLVPGVHDTQCGFKVFDRLAVQFALKRCHLSGFAFDVELLRQIRRVGGRIAEVPVVWTDDERSTFRPLRDGSAAFADLFRLYRADLIDTARTGAR</sequence>
<dbReference type="Proteomes" id="UP000199696">
    <property type="component" value="Unassembled WGS sequence"/>
</dbReference>
<dbReference type="Gene3D" id="3.90.550.10">
    <property type="entry name" value="Spore Coat Polysaccharide Biosynthesis Protein SpsA, Chain A"/>
    <property type="match status" value="1"/>
</dbReference>
<dbReference type="GO" id="GO:0006487">
    <property type="term" value="P:protein N-linked glycosylation"/>
    <property type="evidence" value="ECO:0007669"/>
    <property type="project" value="TreeGrafter"/>
</dbReference>
<keyword evidence="3" id="KW-1185">Reference proteome</keyword>
<accession>A0A1C6VL37</accession>
<reference evidence="3" key="1">
    <citation type="submission" date="2016-06" db="EMBL/GenBank/DDBJ databases">
        <authorList>
            <person name="Varghese N."/>
            <person name="Submissions Spin"/>
        </authorList>
    </citation>
    <scope>NUCLEOTIDE SEQUENCE [LARGE SCALE GENOMIC DNA]</scope>
    <source>
        <strain evidence="3">DSM 44814</strain>
    </source>
</reference>
<protein>
    <submittedName>
        <fullName evidence="2">Glycosyltransferase involved in cell wall bisynthesis</fullName>
    </submittedName>
</protein>
<gene>
    <name evidence="2" type="ORF">GA0070604_5739</name>
</gene>
<dbReference type="InterPro" id="IPR001173">
    <property type="entry name" value="Glyco_trans_2-like"/>
</dbReference>
<dbReference type="PANTHER" id="PTHR10859:SF91">
    <property type="entry name" value="DOLICHYL-PHOSPHATE BETA-GLUCOSYLTRANSFERASE"/>
    <property type="match status" value="1"/>
</dbReference>
<dbReference type="PANTHER" id="PTHR10859">
    <property type="entry name" value="GLYCOSYL TRANSFERASE"/>
    <property type="match status" value="1"/>
</dbReference>
<dbReference type="SUPFAM" id="SSF53448">
    <property type="entry name" value="Nucleotide-diphospho-sugar transferases"/>
    <property type="match status" value="1"/>
</dbReference>
<organism evidence="2 3">
    <name type="scientific">Micromonospora eburnea</name>
    <dbReference type="NCBI Taxonomy" id="227316"/>
    <lineage>
        <taxon>Bacteria</taxon>
        <taxon>Bacillati</taxon>
        <taxon>Actinomycetota</taxon>
        <taxon>Actinomycetes</taxon>
        <taxon>Micromonosporales</taxon>
        <taxon>Micromonosporaceae</taxon>
        <taxon>Micromonospora</taxon>
    </lineage>
</organism>
<dbReference type="OrthoDB" id="2369748at2"/>
<evidence type="ECO:0000313" key="3">
    <source>
        <dbReference type="Proteomes" id="UP000199696"/>
    </source>
</evidence>
<dbReference type="EMBL" id="FMHY01000002">
    <property type="protein sequence ID" value="SCL66610.1"/>
    <property type="molecule type" value="Genomic_DNA"/>
</dbReference>
<dbReference type="Pfam" id="PF00535">
    <property type="entry name" value="Glycos_transf_2"/>
    <property type="match status" value="1"/>
</dbReference>
<proteinExistence type="predicted"/>
<dbReference type="GO" id="GO:0016740">
    <property type="term" value="F:transferase activity"/>
    <property type="evidence" value="ECO:0007669"/>
    <property type="project" value="UniProtKB-KW"/>
</dbReference>
<evidence type="ECO:0000259" key="1">
    <source>
        <dbReference type="Pfam" id="PF00535"/>
    </source>
</evidence>
<dbReference type="RefSeq" id="WP_091125368.1">
    <property type="nucleotide sequence ID" value="NZ_FMHY01000002.1"/>
</dbReference>
<feature type="domain" description="Glycosyltransferase 2-like" evidence="1">
    <location>
        <begin position="18"/>
        <end position="177"/>
    </location>
</feature>
<dbReference type="AlphaFoldDB" id="A0A1C6VL37"/>
<name>A0A1C6VL37_9ACTN</name>
<dbReference type="InterPro" id="IPR029044">
    <property type="entry name" value="Nucleotide-diphossugar_trans"/>
</dbReference>